<dbReference type="RefSeq" id="WP_023787001.1">
    <property type="nucleotide sequence ID" value="NC_022997.1"/>
</dbReference>
<dbReference type="HOGENOM" id="CLU_2879812_0_0_5"/>
<protein>
    <submittedName>
        <fullName evidence="1">Uncharacterized protein</fullName>
    </submittedName>
</protein>
<dbReference type="OrthoDB" id="9776438at2"/>
<proteinExistence type="predicted"/>
<accession>V5SJ34</accession>
<dbReference type="STRING" id="1029756.W911_08105"/>
<dbReference type="Proteomes" id="UP000018542">
    <property type="component" value="Chromosome"/>
</dbReference>
<evidence type="ECO:0000313" key="1">
    <source>
        <dbReference type="EMBL" id="AHB50100.1"/>
    </source>
</evidence>
<sequence>MAERVADETYGDRFQGDEGASELLARAGHQAELSDESLDAVAGGAPQRFYPLAELFRMVTGQR</sequence>
<keyword evidence="2" id="KW-1185">Reference proteome</keyword>
<evidence type="ECO:0000313" key="2">
    <source>
        <dbReference type="Proteomes" id="UP000018542"/>
    </source>
</evidence>
<organism evidence="1 2">
    <name type="scientific">Hyphomicrobium nitrativorans NL23</name>
    <dbReference type="NCBI Taxonomy" id="1029756"/>
    <lineage>
        <taxon>Bacteria</taxon>
        <taxon>Pseudomonadati</taxon>
        <taxon>Pseudomonadota</taxon>
        <taxon>Alphaproteobacteria</taxon>
        <taxon>Hyphomicrobiales</taxon>
        <taxon>Hyphomicrobiaceae</taxon>
        <taxon>Hyphomicrobium</taxon>
    </lineage>
</organism>
<dbReference type="KEGG" id="hni:W911_08105"/>
<dbReference type="PATRIC" id="fig|1029756.8.peg.1689"/>
<gene>
    <name evidence="1" type="ORF">W911_08105</name>
</gene>
<name>V5SJ34_9HYPH</name>
<dbReference type="AlphaFoldDB" id="V5SJ34"/>
<dbReference type="EMBL" id="CP006912">
    <property type="protein sequence ID" value="AHB50100.1"/>
    <property type="molecule type" value="Genomic_DNA"/>
</dbReference>
<reference evidence="1 2" key="1">
    <citation type="journal article" date="2014" name="Genome Announc.">
        <title>Complete Genome Sequence of Hyphomicrobium nitrativorans Strain NL23, a Denitrifying Bacterium Isolated from Biofilm of a Methanol-Fed Denitrification System Treating Seawater at the Montreal Biodome.</title>
        <authorList>
            <person name="Martineau C."/>
            <person name="Villeneuve C."/>
            <person name="Mauffrey F."/>
            <person name="Villemur R."/>
        </authorList>
    </citation>
    <scope>NUCLEOTIDE SEQUENCE [LARGE SCALE GENOMIC DNA]</scope>
    <source>
        <strain evidence="1">NL23</strain>
    </source>
</reference>